<gene>
    <name evidence="1" type="ORF">V22_05140</name>
</gene>
<dbReference type="KEGG" id="chya:V22_05140"/>
<dbReference type="EMBL" id="CP036316">
    <property type="protein sequence ID" value="QDT63294.1"/>
    <property type="molecule type" value="Genomic_DNA"/>
</dbReference>
<dbReference type="SUPFAM" id="SSF53756">
    <property type="entry name" value="UDP-Glycosyltransferase/glycogen phosphorylase"/>
    <property type="match status" value="1"/>
</dbReference>
<reference evidence="1 2" key="1">
    <citation type="submission" date="2019-02" db="EMBL/GenBank/DDBJ databases">
        <title>Deep-cultivation of Planctomycetes and their phenomic and genomic characterization uncovers novel biology.</title>
        <authorList>
            <person name="Wiegand S."/>
            <person name="Jogler M."/>
            <person name="Boedeker C."/>
            <person name="Pinto D."/>
            <person name="Vollmers J."/>
            <person name="Rivas-Marin E."/>
            <person name="Kohn T."/>
            <person name="Peeters S.H."/>
            <person name="Heuer A."/>
            <person name="Rast P."/>
            <person name="Oberbeckmann S."/>
            <person name="Bunk B."/>
            <person name="Jeske O."/>
            <person name="Meyerdierks A."/>
            <person name="Storesund J.E."/>
            <person name="Kallscheuer N."/>
            <person name="Luecker S."/>
            <person name="Lage O.M."/>
            <person name="Pohl T."/>
            <person name="Merkel B.J."/>
            <person name="Hornburger P."/>
            <person name="Mueller R.-W."/>
            <person name="Bruemmer F."/>
            <person name="Labrenz M."/>
            <person name="Spormann A.M."/>
            <person name="Op den Camp H."/>
            <person name="Overmann J."/>
            <person name="Amann R."/>
            <person name="Jetten M.S.M."/>
            <person name="Mascher T."/>
            <person name="Medema M.H."/>
            <person name="Devos D.P."/>
            <person name="Kaster A.-K."/>
            <person name="Ovreas L."/>
            <person name="Rohde M."/>
            <person name="Galperin M.Y."/>
            <person name="Jogler C."/>
        </authorList>
    </citation>
    <scope>NUCLEOTIDE SEQUENCE [LARGE SCALE GENOMIC DNA]</scope>
    <source>
        <strain evidence="1 2">V22</strain>
    </source>
</reference>
<protein>
    <recommendedName>
        <fullName evidence="3">Glycosyl transferases group 1</fullName>
    </recommendedName>
</protein>
<evidence type="ECO:0000313" key="1">
    <source>
        <dbReference type="EMBL" id="QDT63294.1"/>
    </source>
</evidence>
<dbReference type="AlphaFoldDB" id="A0A517T4K3"/>
<evidence type="ECO:0008006" key="3">
    <source>
        <dbReference type="Google" id="ProtNLM"/>
    </source>
</evidence>
<sequence length="346" mass="38879">MGPVSFVKKKILFVGETPTNSAPTLTLARVLTKRYGHDARFSEGVEKSSTRQWIGLCRWADVIVAVLYHGPDLFLLRQFALASSLSVPVVRYWVGSDVFNTLENKEYASLTHSAGSLFKKHVAVAPHLITELNSIQVQANYIPSVIDSPPPAEISDHLPRSVLVYLPTHRHEFYGFDCVHEVIINQPETKFIIVADESHSLAKFENVTSLGWTDGLSALWPEVGCLLRVTKHDGMPRMVIEALSHGRHVIYSWPFSGCRLATNSDEVIQHLEEVFSKVEPNKAGQEAIRNITTPPPVEQWEELFNSLIMYKPWLPVKSMIRVLELSIRFRFSGSLEGQPKTALKSP</sequence>
<keyword evidence="2" id="KW-1185">Reference proteome</keyword>
<organism evidence="1 2">
    <name type="scientific">Calycomorphotria hydatis</name>
    <dbReference type="NCBI Taxonomy" id="2528027"/>
    <lineage>
        <taxon>Bacteria</taxon>
        <taxon>Pseudomonadati</taxon>
        <taxon>Planctomycetota</taxon>
        <taxon>Planctomycetia</taxon>
        <taxon>Planctomycetales</taxon>
        <taxon>Planctomycetaceae</taxon>
        <taxon>Calycomorphotria</taxon>
    </lineage>
</organism>
<dbReference type="Proteomes" id="UP000319976">
    <property type="component" value="Chromosome"/>
</dbReference>
<name>A0A517T4K3_9PLAN</name>
<proteinExistence type="predicted"/>
<evidence type="ECO:0000313" key="2">
    <source>
        <dbReference type="Proteomes" id="UP000319976"/>
    </source>
</evidence>
<accession>A0A517T4K3</accession>